<evidence type="ECO:0000256" key="1">
    <source>
        <dbReference type="SAM" id="Phobius"/>
    </source>
</evidence>
<keyword evidence="1" id="KW-1133">Transmembrane helix</keyword>
<evidence type="ECO:0008006" key="4">
    <source>
        <dbReference type="Google" id="ProtNLM"/>
    </source>
</evidence>
<accession>F2JIV7</accession>
<dbReference type="eggNOG" id="ENOG5033A90">
    <property type="taxonomic scope" value="Bacteria"/>
</dbReference>
<gene>
    <name evidence="2" type="ordered locus">Clole_0278</name>
</gene>
<dbReference type="Proteomes" id="UP000008467">
    <property type="component" value="Chromosome"/>
</dbReference>
<protein>
    <recommendedName>
        <fullName evidence="4">YvrJ family protein</fullName>
    </recommendedName>
</protein>
<dbReference type="KEGG" id="cle:Clole_0278"/>
<dbReference type="Pfam" id="PF12841">
    <property type="entry name" value="YvrJ"/>
    <property type="match status" value="1"/>
</dbReference>
<dbReference type="AlphaFoldDB" id="F2JIV7"/>
<dbReference type="InterPro" id="IPR024419">
    <property type="entry name" value="YvrJ"/>
</dbReference>
<evidence type="ECO:0000313" key="2">
    <source>
        <dbReference type="EMBL" id="ADZ82029.1"/>
    </source>
</evidence>
<organism evidence="2 3">
    <name type="scientific">Cellulosilyticum lentocellum (strain ATCC 49066 / DSM 5427 / NCIMB 11756 / RHM5)</name>
    <name type="common">Clostridium lentocellum</name>
    <dbReference type="NCBI Taxonomy" id="642492"/>
    <lineage>
        <taxon>Bacteria</taxon>
        <taxon>Bacillati</taxon>
        <taxon>Bacillota</taxon>
        <taxon>Clostridia</taxon>
        <taxon>Lachnospirales</taxon>
        <taxon>Cellulosilyticaceae</taxon>
        <taxon>Cellulosilyticum</taxon>
    </lineage>
</organism>
<proteinExistence type="predicted"/>
<dbReference type="RefSeq" id="WP_013655330.1">
    <property type="nucleotide sequence ID" value="NC_015275.1"/>
</dbReference>
<feature type="transmembrane region" description="Helical" evidence="1">
    <location>
        <begin position="6"/>
        <end position="23"/>
    </location>
</feature>
<name>F2JIV7_CELLD</name>
<evidence type="ECO:0000313" key="3">
    <source>
        <dbReference type="Proteomes" id="UP000008467"/>
    </source>
</evidence>
<dbReference type="HOGENOM" id="CLU_198854_4_1_9"/>
<dbReference type="STRING" id="642492.Clole_0278"/>
<sequence length="46" mass="5236">MEELLVQIGNVGFPIVVSMYLLVRLEGKMEELTKSITKLTDVLEKK</sequence>
<reference evidence="2 3" key="1">
    <citation type="journal article" date="2011" name="J. Bacteriol.">
        <title>Complete genome sequence of the cellulose-degrading bacterium Cellulosilyticum lentocellum.</title>
        <authorList>
            <consortium name="US DOE Joint Genome Institute"/>
            <person name="Miller D.A."/>
            <person name="Suen G."/>
            <person name="Bruce D."/>
            <person name="Copeland A."/>
            <person name="Cheng J.F."/>
            <person name="Detter C."/>
            <person name="Goodwin L.A."/>
            <person name="Han C.S."/>
            <person name="Hauser L.J."/>
            <person name="Land M.L."/>
            <person name="Lapidus A."/>
            <person name="Lucas S."/>
            <person name="Meincke L."/>
            <person name="Pitluck S."/>
            <person name="Tapia R."/>
            <person name="Teshima H."/>
            <person name="Woyke T."/>
            <person name="Fox B.G."/>
            <person name="Angert E.R."/>
            <person name="Currie C.R."/>
        </authorList>
    </citation>
    <scope>NUCLEOTIDE SEQUENCE [LARGE SCALE GENOMIC DNA]</scope>
    <source>
        <strain evidence="3">ATCC 49066 / DSM 5427 / NCIMB 11756 / RHM5</strain>
    </source>
</reference>
<keyword evidence="1" id="KW-0472">Membrane</keyword>
<keyword evidence="1" id="KW-0812">Transmembrane</keyword>
<keyword evidence="3" id="KW-1185">Reference proteome</keyword>
<dbReference type="EMBL" id="CP002582">
    <property type="protein sequence ID" value="ADZ82029.1"/>
    <property type="molecule type" value="Genomic_DNA"/>
</dbReference>